<organism evidence="7 8">
    <name type="scientific">Sphingobacterium humi</name>
    <dbReference type="NCBI Taxonomy" id="1796905"/>
    <lineage>
        <taxon>Bacteria</taxon>
        <taxon>Pseudomonadati</taxon>
        <taxon>Bacteroidota</taxon>
        <taxon>Sphingobacteriia</taxon>
        <taxon>Sphingobacteriales</taxon>
        <taxon>Sphingobacteriaceae</taxon>
        <taxon>Sphingobacterium</taxon>
    </lineage>
</organism>
<keyword evidence="7" id="KW-0858">Xylan degradation</keyword>
<dbReference type="InterPro" id="IPR001000">
    <property type="entry name" value="GH10_dom"/>
</dbReference>
<dbReference type="EMBL" id="WSQA01000001">
    <property type="protein sequence ID" value="MVZ60678.1"/>
    <property type="molecule type" value="Genomic_DNA"/>
</dbReference>
<dbReference type="AlphaFoldDB" id="A0A6N8KXN2"/>
<protein>
    <recommendedName>
        <fullName evidence="4">Beta-xylanase</fullName>
        <ecNumber evidence="4">3.2.1.8</ecNumber>
    </recommendedName>
</protein>
<gene>
    <name evidence="7" type="ORF">GQF63_01450</name>
</gene>
<dbReference type="RefSeq" id="WP_160367309.1">
    <property type="nucleotide sequence ID" value="NZ_WSQA01000001.1"/>
</dbReference>
<reference evidence="7 8" key="1">
    <citation type="submission" date="2019-12" db="EMBL/GenBank/DDBJ databases">
        <authorList>
            <person name="Dong K."/>
        </authorList>
    </citation>
    <scope>NUCLEOTIDE SEQUENCE [LARGE SCALE GENOMIC DNA]</scope>
    <source>
        <strain evidence="7 8">JCM 31225</strain>
    </source>
</reference>
<comment type="similarity">
    <text evidence="4">Belongs to the glycosyl hydrolase 10 (cellulase F) family.</text>
</comment>
<evidence type="ECO:0000256" key="1">
    <source>
        <dbReference type="ARBA" id="ARBA00022801"/>
    </source>
</evidence>
<feature type="signal peptide" evidence="5">
    <location>
        <begin position="1"/>
        <end position="29"/>
    </location>
</feature>
<dbReference type="Gene3D" id="3.20.20.80">
    <property type="entry name" value="Glycosidases"/>
    <property type="match status" value="1"/>
</dbReference>
<evidence type="ECO:0000313" key="8">
    <source>
        <dbReference type="Proteomes" id="UP000435036"/>
    </source>
</evidence>
<dbReference type="Proteomes" id="UP000435036">
    <property type="component" value="Unassembled WGS sequence"/>
</dbReference>
<comment type="caution">
    <text evidence="7">The sequence shown here is derived from an EMBL/GenBank/DDBJ whole genome shotgun (WGS) entry which is preliminary data.</text>
</comment>
<dbReference type="PANTHER" id="PTHR31490">
    <property type="entry name" value="GLYCOSYL HYDROLASE"/>
    <property type="match status" value="1"/>
</dbReference>
<dbReference type="InterPro" id="IPR044846">
    <property type="entry name" value="GH10"/>
</dbReference>
<keyword evidence="8" id="KW-1185">Reference proteome</keyword>
<dbReference type="EC" id="3.2.1.8" evidence="4"/>
<evidence type="ECO:0000313" key="7">
    <source>
        <dbReference type="EMBL" id="MVZ60678.1"/>
    </source>
</evidence>
<dbReference type="Pfam" id="PF00331">
    <property type="entry name" value="Glyco_hydro_10"/>
    <property type="match status" value="1"/>
</dbReference>
<dbReference type="PANTHER" id="PTHR31490:SF1">
    <property type="entry name" value="ENDO-1,4-BETA-XYLANASE 1"/>
    <property type="match status" value="1"/>
</dbReference>
<evidence type="ECO:0000259" key="6">
    <source>
        <dbReference type="PROSITE" id="PS51760"/>
    </source>
</evidence>
<name>A0A6N8KXN2_9SPHI</name>
<keyword evidence="1 4" id="KW-0378">Hydrolase</keyword>
<keyword evidence="2 4" id="KW-0119">Carbohydrate metabolism</keyword>
<evidence type="ECO:0000256" key="5">
    <source>
        <dbReference type="SAM" id="SignalP"/>
    </source>
</evidence>
<dbReference type="OrthoDB" id="1032269at2"/>
<keyword evidence="5" id="KW-0732">Signal</keyword>
<proteinExistence type="inferred from homology"/>
<comment type="catalytic activity">
    <reaction evidence="4">
        <text>Endohydrolysis of (1-&gt;4)-beta-D-xylosidic linkages in xylans.</text>
        <dbReference type="EC" id="3.2.1.8"/>
    </reaction>
</comment>
<feature type="domain" description="GH10" evidence="6">
    <location>
        <begin position="135"/>
        <end position="471"/>
    </location>
</feature>
<accession>A0A6N8KXN2</accession>
<evidence type="ECO:0000256" key="3">
    <source>
        <dbReference type="ARBA" id="ARBA00023326"/>
    </source>
</evidence>
<evidence type="ECO:0000256" key="4">
    <source>
        <dbReference type="RuleBase" id="RU361174"/>
    </source>
</evidence>
<keyword evidence="4 7" id="KW-0326">Glycosidase</keyword>
<dbReference type="SUPFAM" id="SSF51445">
    <property type="entry name" value="(Trans)glycosidases"/>
    <property type="match status" value="1"/>
</dbReference>
<evidence type="ECO:0000256" key="2">
    <source>
        <dbReference type="ARBA" id="ARBA00023277"/>
    </source>
</evidence>
<dbReference type="PRINTS" id="PR00134">
    <property type="entry name" value="GLHYDRLASE10"/>
</dbReference>
<dbReference type="GO" id="GO:0045493">
    <property type="term" value="P:xylan catabolic process"/>
    <property type="evidence" value="ECO:0007669"/>
    <property type="project" value="UniProtKB-KW"/>
</dbReference>
<feature type="chain" id="PRO_5027103314" description="Beta-xylanase" evidence="5">
    <location>
        <begin position="30"/>
        <end position="522"/>
    </location>
</feature>
<dbReference type="GO" id="GO:0031176">
    <property type="term" value="F:endo-1,4-beta-xylanase activity"/>
    <property type="evidence" value="ECO:0007669"/>
    <property type="project" value="UniProtKB-EC"/>
</dbReference>
<dbReference type="SMART" id="SM00633">
    <property type="entry name" value="Glyco_10"/>
    <property type="match status" value="1"/>
</dbReference>
<dbReference type="InterPro" id="IPR017853">
    <property type="entry name" value="GH"/>
</dbReference>
<keyword evidence="3 4" id="KW-0624">Polysaccharide degradation</keyword>
<dbReference type="PROSITE" id="PS51760">
    <property type="entry name" value="GH10_2"/>
    <property type="match status" value="1"/>
</dbReference>
<sequence length="522" mass="60664">MKEKNNLPKRLLQIALMIALCNSTSPTMAQETTYQDAKSVMKEGYWKLWNEDVQKKIDADIDKYRKANAEVRITNVTPGTQVHVEQISHDFVFGAHIFNYDQLGTEERNKRYKKLFGEFFNSATVAFYWKKFEMEHNRPRFKQEYWDTEEFWNNVENPKSQPHWRRPAPEAILDYLDQVGIRIHGHPIIWGTRRWHHPEWLMALAPENEQAILKSWFPDPHNNLDREGGSEEYNKLTVDQIAQKVPVFTSILEKEFEQRVIDMAKYYGNRIPSWDVVNESATDYANGKMLKGKRITKSHYGIMPGDYTFNAFKTAKAHFPKEVLLNINDYKNDKSYADQAKDLMGRGMKIDILGSQMHLFNPKQCLDIAEGQDIESPTKVIERMKVLSAANLPIHLSEITITAPNDDELGRKIQAVVARNLYRLWFSTEKMMGITWWNVVDDCGAPGEPTTSGLFTRNMEPKPAYFALNDLIHGEWKTTLNAAVQQDKIKFRGFKGKYRLTWKDKDGNAMEKIVELKNDLSI</sequence>